<reference evidence="2" key="1">
    <citation type="submission" date="2020-05" db="EMBL/GenBank/DDBJ databases">
        <authorList>
            <person name="Chiriac C."/>
            <person name="Salcher M."/>
            <person name="Ghai R."/>
            <person name="Kavagutti S V."/>
        </authorList>
    </citation>
    <scope>NUCLEOTIDE SEQUENCE</scope>
</reference>
<feature type="domain" description="CSD" evidence="1">
    <location>
        <begin position="1"/>
        <end position="64"/>
    </location>
</feature>
<gene>
    <name evidence="2" type="ORF">UFOPK1650_00602</name>
</gene>
<sequence>MPTGRVKWFSLEKGFGFISSDEGEDVYLSASALPDGVTTLKPGTKLEFGIAEGRRGPQALSIRVVEAPPSISGSRGNTEDLAILIEESIKMLDRVGNNLRHGRAPNEAEASRVAKVLRGIAGQIEGTN</sequence>
<dbReference type="EMBL" id="CAEZTJ010000074">
    <property type="protein sequence ID" value="CAB4568962.1"/>
    <property type="molecule type" value="Genomic_DNA"/>
</dbReference>
<dbReference type="InterPro" id="IPR011129">
    <property type="entry name" value="CSD"/>
</dbReference>
<name>A0A6J6DXZ1_9ZZZZ</name>
<dbReference type="GO" id="GO:0003676">
    <property type="term" value="F:nucleic acid binding"/>
    <property type="evidence" value="ECO:0007669"/>
    <property type="project" value="InterPro"/>
</dbReference>
<dbReference type="InterPro" id="IPR002059">
    <property type="entry name" value="CSP_DNA-bd"/>
</dbReference>
<dbReference type="CDD" id="cd04458">
    <property type="entry name" value="CSP_CDS"/>
    <property type="match status" value="1"/>
</dbReference>
<dbReference type="InterPro" id="IPR012340">
    <property type="entry name" value="NA-bd_OB-fold"/>
</dbReference>
<evidence type="ECO:0000313" key="2">
    <source>
        <dbReference type="EMBL" id="CAB4568962.1"/>
    </source>
</evidence>
<organism evidence="2">
    <name type="scientific">freshwater metagenome</name>
    <dbReference type="NCBI Taxonomy" id="449393"/>
    <lineage>
        <taxon>unclassified sequences</taxon>
        <taxon>metagenomes</taxon>
        <taxon>ecological metagenomes</taxon>
    </lineage>
</organism>
<dbReference type="PRINTS" id="PR00050">
    <property type="entry name" value="COLDSHOCK"/>
</dbReference>
<dbReference type="Pfam" id="PF00313">
    <property type="entry name" value="CSD"/>
    <property type="match status" value="1"/>
</dbReference>
<evidence type="ECO:0000259" key="1">
    <source>
        <dbReference type="PROSITE" id="PS51857"/>
    </source>
</evidence>
<accession>A0A6J6DXZ1</accession>
<dbReference type="PROSITE" id="PS51857">
    <property type="entry name" value="CSD_2"/>
    <property type="match status" value="1"/>
</dbReference>
<dbReference type="Gene3D" id="2.40.50.140">
    <property type="entry name" value="Nucleic acid-binding proteins"/>
    <property type="match status" value="1"/>
</dbReference>
<proteinExistence type="predicted"/>
<dbReference type="AlphaFoldDB" id="A0A6J6DXZ1"/>
<protein>
    <submittedName>
        <fullName evidence="2">Unannotated protein</fullName>
    </submittedName>
</protein>
<dbReference type="SUPFAM" id="SSF50249">
    <property type="entry name" value="Nucleic acid-binding proteins"/>
    <property type="match status" value="1"/>
</dbReference>
<dbReference type="SMART" id="SM00357">
    <property type="entry name" value="CSP"/>
    <property type="match status" value="1"/>
</dbReference>